<reference evidence="2 3" key="1">
    <citation type="submission" date="2024-06" db="EMBL/GenBank/DDBJ databases">
        <title>Genomic Encyclopedia of Type Strains, Phase IV (KMG-IV): sequencing the most valuable type-strain genomes for metagenomic binning, comparative biology and taxonomic classification.</title>
        <authorList>
            <person name="Goeker M."/>
        </authorList>
    </citation>
    <scope>NUCLEOTIDE SEQUENCE [LARGE SCALE GENOMIC DNA]</scope>
    <source>
        <strain evidence="2 3">DSM 29780</strain>
    </source>
</reference>
<dbReference type="PANTHER" id="PTHR40943">
    <property type="entry name" value="CYTOPLASMIC PROTEIN-RELATED"/>
    <property type="match status" value="1"/>
</dbReference>
<feature type="domain" description="(S)-ureidoglycine aminohydrolase cupin" evidence="1">
    <location>
        <begin position="67"/>
        <end position="136"/>
    </location>
</feature>
<comment type="caution">
    <text evidence="2">The sequence shown here is derived from an EMBL/GenBank/DDBJ whole genome shotgun (WGS) entry which is preliminary data.</text>
</comment>
<evidence type="ECO:0000313" key="3">
    <source>
        <dbReference type="Proteomes" id="UP001549047"/>
    </source>
</evidence>
<dbReference type="Gene3D" id="2.60.120.10">
    <property type="entry name" value="Jelly Rolls"/>
    <property type="match status" value="1"/>
</dbReference>
<dbReference type="InterPro" id="IPR014710">
    <property type="entry name" value="RmlC-like_jellyroll"/>
</dbReference>
<dbReference type="SUPFAM" id="SSF51182">
    <property type="entry name" value="RmlC-like cupins"/>
    <property type="match status" value="1"/>
</dbReference>
<gene>
    <name evidence="2" type="ORF">ABID16_001760</name>
</gene>
<dbReference type="EMBL" id="JBEPMB010000002">
    <property type="protein sequence ID" value="MET3613431.1"/>
    <property type="molecule type" value="Genomic_DNA"/>
</dbReference>
<protein>
    <submittedName>
        <fullName evidence="2">Cupin superfamily protein</fullName>
    </submittedName>
</protein>
<dbReference type="CDD" id="cd02227">
    <property type="entry name" value="cupin_TM1112-like"/>
    <property type="match status" value="1"/>
</dbReference>
<dbReference type="InterPro" id="IPR011051">
    <property type="entry name" value="RmlC_Cupin_sf"/>
</dbReference>
<sequence>MAFHLLPIQAFMALVAGARPLLDMNDVPPLVTAASADLQMKPAPIDPSWILSGAPEARMAEHSQSSDKAAMTALWDCTAGTFRWYFAWDETVMILEGEVEVTDENGATRTLKAGDIAYFSGDTWAVWKVEQYVRKIAFLRRPFPLPLALAMRLKSKIDRQIARVIKRPLRSAL</sequence>
<dbReference type="Pfam" id="PF05899">
    <property type="entry name" value="Cupin_3"/>
    <property type="match status" value="1"/>
</dbReference>
<accession>A0ABV2IY65</accession>
<proteinExistence type="predicted"/>
<dbReference type="PANTHER" id="PTHR40943:SF1">
    <property type="entry name" value="CYTOPLASMIC PROTEIN"/>
    <property type="match status" value="1"/>
</dbReference>
<evidence type="ECO:0000313" key="2">
    <source>
        <dbReference type="EMBL" id="MET3613431.1"/>
    </source>
</evidence>
<dbReference type="Proteomes" id="UP001549047">
    <property type="component" value="Unassembled WGS sequence"/>
</dbReference>
<keyword evidence="3" id="KW-1185">Reference proteome</keyword>
<evidence type="ECO:0000259" key="1">
    <source>
        <dbReference type="Pfam" id="PF05899"/>
    </source>
</evidence>
<organism evidence="2 3">
    <name type="scientific">Rhizobium aquaticum</name>
    <dbReference type="NCBI Taxonomy" id="1549636"/>
    <lineage>
        <taxon>Bacteria</taxon>
        <taxon>Pseudomonadati</taxon>
        <taxon>Pseudomonadota</taxon>
        <taxon>Alphaproteobacteria</taxon>
        <taxon>Hyphomicrobiales</taxon>
        <taxon>Rhizobiaceae</taxon>
        <taxon>Rhizobium/Agrobacterium group</taxon>
        <taxon>Rhizobium</taxon>
    </lineage>
</organism>
<dbReference type="InterPro" id="IPR008579">
    <property type="entry name" value="UGlyAH_Cupin_dom"/>
</dbReference>
<name>A0ABV2IY65_9HYPH</name>